<keyword evidence="6" id="KW-0653">Protein transport</keyword>
<dbReference type="PANTHER" id="PTHR30625">
    <property type="entry name" value="PROTEIN TOLQ"/>
    <property type="match status" value="1"/>
</dbReference>
<dbReference type="EMBL" id="AKGD01000003">
    <property type="protein sequence ID" value="EIT68782.1"/>
    <property type="molecule type" value="Genomic_DNA"/>
</dbReference>
<keyword evidence="5 8" id="KW-0472">Membrane</keyword>
<feature type="transmembrane region" description="Helical" evidence="8">
    <location>
        <begin position="413"/>
        <end position="432"/>
    </location>
</feature>
<feature type="coiled-coil region" evidence="7">
    <location>
        <begin position="38"/>
        <end position="108"/>
    </location>
</feature>
<keyword evidence="12" id="KW-1185">Reference proteome</keyword>
<dbReference type="RefSeq" id="WP_007186912.1">
    <property type="nucleotide sequence ID" value="NZ_AKGD01000003.1"/>
</dbReference>
<evidence type="ECO:0000259" key="10">
    <source>
        <dbReference type="Pfam" id="PF01618"/>
    </source>
</evidence>
<dbReference type="GO" id="GO:0005886">
    <property type="term" value="C:plasma membrane"/>
    <property type="evidence" value="ECO:0007669"/>
    <property type="project" value="UniProtKB-SubCell"/>
</dbReference>
<keyword evidence="7" id="KW-0175">Coiled coil</keyword>
<comment type="caution">
    <text evidence="11">The sequence shown here is derived from an EMBL/GenBank/DDBJ whole genome shotgun (WGS) entry which is preliminary data.</text>
</comment>
<proteinExistence type="inferred from homology"/>
<evidence type="ECO:0000256" key="1">
    <source>
        <dbReference type="ARBA" id="ARBA00004651"/>
    </source>
</evidence>
<dbReference type="STRING" id="1172194.WQQ_39770"/>
<feature type="transmembrane region" description="Helical" evidence="8">
    <location>
        <begin position="281"/>
        <end position="306"/>
    </location>
</feature>
<evidence type="ECO:0000256" key="7">
    <source>
        <dbReference type="SAM" id="Coils"/>
    </source>
</evidence>
<dbReference type="PIRSF" id="PIRSF037714">
    <property type="entry name" value="TolR"/>
    <property type="match status" value="1"/>
</dbReference>
<keyword evidence="2" id="KW-1003">Cell membrane</keyword>
<dbReference type="InterPro" id="IPR017270">
    <property type="entry name" value="MotA/TolQ/ExbB-rel"/>
</dbReference>
<comment type="similarity">
    <text evidence="6">Belongs to the exbB/tolQ family.</text>
</comment>
<dbReference type="OrthoDB" id="4045at2"/>
<keyword evidence="6" id="KW-0813">Transport</keyword>
<evidence type="ECO:0000256" key="3">
    <source>
        <dbReference type="ARBA" id="ARBA00022692"/>
    </source>
</evidence>
<feature type="chain" id="PRO_5003712893" description="MotA/TolQ/ExbB proton channel domain-containing protein" evidence="9">
    <location>
        <begin position="23"/>
        <end position="470"/>
    </location>
</feature>
<keyword evidence="3 8" id="KW-0812">Transmembrane</keyword>
<keyword evidence="4 8" id="KW-1133">Transmembrane helix</keyword>
<dbReference type="InterPro" id="IPR002898">
    <property type="entry name" value="MotA_ExbB_proton_chnl"/>
</dbReference>
<name>I7ZAS8_9GAMM</name>
<evidence type="ECO:0000313" key="11">
    <source>
        <dbReference type="EMBL" id="EIT68782.1"/>
    </source>
</evidence>
<keyword evidence="9" id="KW-0732">Signal</keyword>
<reference evidence="11 12" key="1">
    <citation type="journal article" date="2012" name="J. Bacteriol.">
        <title>Genome Sequence of n-Alkane-Degrading Hydrocarboniphaga effusa Strain AP103T (ATCC BAA-332T).</title>
        <authorList>
            <person name="Chang H.K."/>
            <person name="Zylstra G.J."/>
            <person name="Chae J.C."/>
        </authorList>
    </citation>
    <scope>NUCLEOTIDE SEQUENCE [LARGE SCALE GENOMIC DNA]</scope>
    <source>
        <strain evidence="11 12">AP103</strain>
    </source>
</reference>
<evidence type="ECO:0000256" key="5">
    <source>
        <dbReference type="ARBA" id="ARBA00023136"/>
    </source>
</evidence>
<dbReference type="Proteomes" id="UP000003704">
    <property type="component" value="Unassembled WGS sequence"/>
</dbReference>
<evidence type="ECO:0000256" key="6">
    <source>
        <dbReference type="RuleBase" id="RU004057"/>
    </source>
</evidence>
<dbReference type="PANTHER" id="PTHR30625:SF11">
    <property type="entry name" value="MOTA_TOLQ_EXBB PROTON CHANNEL DOMAIN-CONTAINING PROTEIN"/>
    <property type="match status" value="1"/>
</dbReference>
<feature type="domain" description="MotA/TolQ/ExbB proton channel" evidence="10">
    <location>
        <begin position="345"/>
        <end position="448"/>
    </location>
</feature>
<gene>
    <name evidence="11" type="ORF">WQQ_39770</name>
</gene>
<dbReference type="InterPro" id="IPR050790">
    <property type="entry name" value="ExbB/TolQ_transport"/>
</dbReference>
<dbReference type="AlphaFoldDB" id="I7ZAS8"/>
<sequence>MSLRNAMFAFALCGLGIGSALAQNAAPAPQAARPAQGLDRLLDQIREGSQQMSKTNQEREARFLRDKNQQAQLLAEAEGARNAADARAKQAKARYDGAQAGIAALKQQLQGRVGDSAQIFSAVSDAAGALKAQAQDSLVTPQLPTRSAELDQLAQARELPGVDQIEKLWFLYAQEIAENGKVARFKAQVFDDAGQPQQAEVTRIGAFTAFADGRYLAIEPGTGQLTALPRQPSDFTGLIRSFGKDADDQIRDILVDPSRGALLRLAAERPALSERIHQAGAVGYVIIAIGLVGAALAIHQLVYLLLVGRKVGAQLRDLGRPRDDNPLGRVLGCLRGESPDSLRALDTEAIETRLAEAVLRETPKLERYQALLRMIVAAGPLLGLLGTVVGMIMTFQVITELGSGDPKVMAGGISHAMVATVLGLLIAIPLLFANSFLGARSRVLTQILDEQAAGMLARQLEARRSRNADA</sequence>
<dbReference type="PATRIC" id="fig|1172194.4.peg.3859"/>
<accession>I7ZAS8</accession>
<protein>
    <recommendedName>
        <fullName evidence="10">MotA/TolQ/ExbB proton channel domain-containing protein</fullName>
    </recommendedName>
</protein>
<evidence type="ECO:0000256" key="4">
    <source>
        <dbReference type="ARBA" id="ARBA00022989"/>
    </source>
</evidence>
<organism evidence="11 12">
    <name type="scientific">Hydrocarboniphaga effusa AP103</name>
    <dbReference type="NCBI Taxonomy" id="1172194"/>
    <lineage>
        <taxon>Bacteria</taxon>
        <taxon>Pseudomonadati</taxon>
        <taxon>Pseudomonadota</taxon>
        <taxon>Gammaproteobacteria</taxon>
        <taxon>Nevskiales</taxon>
        <taxon>Nevskiaceae</taxon>
        <taxon>Hydrocarboniphaga</taxon>
    </lineage>
</organism>
<feature type="signal peptide" evidence="9">
    <location>
        <begin position="1"/>
        <end position="22"/>
    </location>
</feature>
<dbReference type="GO" id="GO:0017038">
    <property type="term" value="P:protein import"/>
    <property type="evidence" value="ECO:0007669"/>
    <property type="project" value="TreeGrafter"/>
</dbReference>
<comment type="subcellular location">
    <subcellularLocation>
        <location evidence="1">Cell membrane</location>
        <topology evidence="1">Multi-pass membrane protein</topology>
    </subcellularLocation>
    <subcellularLocation>
        <location evidence="6">Membrane</location>
        <topology evidence="6">Multi-pass membrane protein</topology>
    </subcellularLocation>
</comment>
<evidence type="ECO:0000256" key="2">
    <source>
        <dbReference type="ARBA" id="ARBA00022475"/>
    </source>
</evidence>
<evidence type="ECO:0000256" key="8">
    <source>
        <dbReference type="SAM" id="Phobius"/>
    </source>
</evidence>
<evidence type="ECO:0000313" key="12">
    <source>
        <dbReference type="Proteomes" id="UP000003704"/>
    </source>
</evidence>
<dbReference type="Pfam" id="PF01618">
    <property type="entry name" value="MotA_ExbB"/>
    <property type="match status" value="1"/>
</dbReference>
<feature type="transmembrane region" description="Helical" evidence="8">
    <location>
        <begin position="370"/>
        <end position="393"/>
    </location>
</feature>
<evidence type="ECO:0000256" key="9">
    <source>
        <dbReference type="SAM" id="SignalP"/>
    </source>
</evidence>